<evidence type="ECO:0000313" key="3">
    <source>
        <dbReference type="Proteomes" id="UP000012012"/>
    </source>
</evidence>
<organism evidence="2 3">
    <name type="scientific">Helicobacter pylori GAM120Ai</name>
    <dbReference type="NCBI Taxonomy" id="1159029"/>
    <lineage>
        <taxon>Bacteria</taxon>
        <taxon>Pseudomonadati</taxon>
        <taxon>Campylobacterota</taxon>
        <taxon>Epsilonproteobacteria</taxon>
        <taxon>Campylobacterales</taxon>
        <taxon>Helicobacteraceae</taxon>
        <taxon>Helicobacter</taxon>
    </lineage>
</organism>
<accession>A0AAV3ID64</accession>
<feature type="transmembrane region" description="Helical" evidence="1">
    <location>
        <begin position="12"/>
        <end position="29"/>
    </location>
</feature>
<protein>
    <submittedName>
        <fullName evidence="2">Uncharacterized protein</fullName>
    </submittedName>
</protein>
<dbReference type="EMBL" id="APDF01000062">
    <property type="protein sequence ID" value="EMG94276.1"/>
    <property type="molecule type" value="Genomic_DNA"/>
</dbReference>
<sequence>MVLVQSHAVEKAFLIFKSHLIVLACFYRVRIKSRSPPSFYFARD</sequence>
<keyword evidence="1" id="KW-0472">Membrane</keyword>
<dbReference type="Proteomes" id="UP000012012">
    <property type="component" value="Unassembled WGS sequence"/>
</dbReference>
<comment type="caution">
    <text evidence="2">The sequence shown here is derived from an EMBL/GenBank/DDBJ whole genome shotgun (WGS) entry which is preliminary data.</text>
</comment>
<reference evidence="2 3" key="1">
    <citation type="submission" date="2012-11" db="EMBL/GenBank/DDBJ databases">
        <authorList>
            <person name="Weinstock G."/>
            <person name="Sodergren E."/>
            <person name="Lobos E.A."/>
            <person name="Fulton L."/>
            <person name="Fulton R."/>
            <person name="Courtney L."/>
            <person name="Fronick C."/>
            <person name="O'Laughlin M."/>
            <person name="Godfrey J."/>
            <person name="Wilson R.M."/>
            <person name="Miner T."/>
            <person name="Farmer C."/>
            <person name="Delehaunty K."/>
            <person name="Cordes M."/>
            <person name="Minx P."/>
            <person name="Tomlinson C."/>
            <person name="Chen J."/>
            <person name="Wollam A."/>
            <person name="Pepin K.H."/>
            <person name="Bhonagiri V."/>
            <person name="Zhang X."/>
            <person name="Suruliraj S."/>
            <person name="Antonio M."/>
            <person name="Secka O."/>
            <person name="Thomas J."/>
            <person name="Warren W."/>
            <person name="Mitreva M."/>
            <person name="Mardis E.R."/>
            <person name="Wilson R.K."/>
        </authorList>
    </citation>
    <scope>NUCLEOTIDE SEQUENCE [LARGE SCALE GENOMIC DNA]</scope>
    <source>
        <strain evidence="2 3">GAM120Ai</strain>
    </source>
</reference>
<gene>
    <name evidence="2" type="ORF">HMPREF1401_01442</name>
</gene>
<name>A0AAV3ID64_HELPX</name>
<evidence type="ECO:0000256" key="1">
    <source>
        <dbReference type="SAM" id="Phobius"/>
    </source>
</evidence>
<evidence type="ECO:0000313" key="2">
    <source>
        <dbReference type="EMBL" id="EMG94276.1"/>
    </source>
</evidence>
<keyword evidence="1" id="KW-1133">Transmembrane helix</keyword>
<proteinExistence type="predicted"/>
<dbReference type="AlphaFoldDB" id="A0AAV3ID64"/>
<keyword evidence="1" id="KW-0812">Transmembrane</keyword>